<dbReference type="PANTHER" id="PTHR43400:SF10">
    <property type="entry name" value="3-OXOSTEROID 1-DEHYDROGENASE"/>
    <property type="match status" value="1"/>
</dbReference>
<keyword evidence="2" id="KW-0285">Flavoprotein</keyword>
<dbReference type="Gene3D" id="3.50.50.60">
    <property type="entry name" value="FAD/NAD(P)-binding domain"/>
    <property type="match status" value="1"/>
</dbReference>
<comment type="caution">
    <text evidence="7">The sequence shown here is derived from an EMBL/GenBank/DDBJ whole genome shotgun (WGS) entry which is preliminary data.</text>
</comment>
<dbReference type="Pfam" id="PF00890">
    <property type="entry name" value="FAD_binding_2"/>
    <property type="match status" value="1"/>
</dbReference>
<evidence type="ECO:0000259" key="6">
    <source>
        <dbReference type="Pfam" id="PF00890"/>
    </source>
</evidence>
<dbReference type="EMBL" id="QWKH01000003">
    <property type="protein sequence ID" value="NBI33610.1"/>
    <property type="molecule type" value="Genomic_DNA"/>
</dbReference>
<evidence type="ECO:0000256" key="5">
    <source>
        <dbReference type="SAM" id="MobiDB-lite"/>
    </source>
</evidence>
<dbReference type="PANTHER" id="PTHR43400">
    <property type="entry name" value="FUMARATE REDUCTASE"/>
    <property type="match status" value="1"/>
</dbReference>
<feature type="region of interest" description="Disordered" evidence="5">
    <location>
        <begin position="1"/>
        <end position="31"/>
    </location>
</feature>
<dbReference type="SUPFAM" id="SSF51905">
    <property type="entry name" value="FAD/NAD(P)-binding domain"/>
    <property type="match status" value="1"/>
</dbReference>
<dbReference type="GO" id="GO:0016491">
    <property type="term" value="F:oxidoreductase activity"/>
    <property type="evidence" value="ECO:0007669"/>
    <property type="project" value="UniProtKB-KW"/>
</dbReference>
<organism evidence="7">
    <name type="scientific">Muribaculaceae bacterium Z82</name>
    <dbReference type="NCBI Taxonomy" id="2304548"/>
    <lineage>
        <taxon>Bacteria</taxon>
        <taxon>Pseudomonadati</taxon>
        <taxon>Bacteroidota</taxon>
        <taxon>Bacteroidia</taxon>
        <taxon>Bacteroidales</taxon>
        <taxon>Muribaculaceae</taxon>
    </lineage>
</organism>
<evidence type="ECO:0000256" key="1">
    <source>
        <dbReference type="ARBA" id="ARBA00001974"/>
    </source>
</evidence>
<evidence type="ECO:0000256" key="2">
    <source>
        <dbReference type="ARBA" id="ARBA00022630"/>
    </source>
</evidence>
<evidence type="ECO:0000313" key="7">
    <source>
        <dbReference type="EMBL" id="NBI33610.1"/>
    </source>
</evidence>
<dbReference type="Gene3D" id="3.90.700.10">
    <property type="entry name" value="Succinate dehydrogenase/fumarate reductase flavoprotein, catalytic domain"/>
    <property type="match status" value="1"/>
</dbReference>
<name>A0A7C9NYJ9_9BACT</name>
<dbReference type="InterPro" id="IPR036188">
    <property type="entry name" value="FAD/NAD-bd_sf"/>
</dbReference>
<comment type="cofactor">
    <cofactor evidence="1">
        <name>FAD</name>
        <dbReference type="ChEBI" id="CHEBI:57692"/>
    </cofactor>
</comment>
<feature type="domain" description="FAD-dependent oxidoreductase 2 FAD-binding" evidence="6">
    <location>
        <begin position="192"/>
        <end position="653"/>
    </location>
</feature>
<evidence type="ECO:0000256" key="3">
    <source>
        <dbReference type="ARBA" id="ARBA00022827"/>
    </source>
</evidence>
<dbReference type="InterPro" id="IPR027477">
    <property type="entry name" value="Succ_DH/fumarate_Rdtase_cat_sf"/>
</dbReference>
<dbReference type="NCBIfam" id="TIGR01409">
    <property type="entry name" value="TAT_signal_seq"/>
    <property type="match status" value="1"/>
</dbReference>
<feature type="region of interest" description="Disordered" evidence="5">
    <location>
        <begin position="49"/>
        <end position="118"/>
    </location>
</feature>
<evidence type="ECO:0000256" key="4">
    <source>
        <dbReference type="ARBA" id="ARBA00023002"/>
    </source>
</evidence>
<reference evidence="7" key="1">
    <citation type="submission" date="2018-08" db="EMBL/GenBank/DDBJ databases">
        <title>Murine metabolic-syndrome-specific gut microbial biobank.</title>
        <authorList>
            <person name="Liu C."/>
        </authorList>
    </citation>
    <scope>NUCLEOTIDE SEQUENCE [LARGE SCALE GENOMIC DNA]</scope>
    <source>
        <strain evidence="7">Z82</strain>
    </source>
</reference>
<dbReference type="InterPro" id="IPR050315">
    <property type="entry name" value="FAD-oxidoreductase_2"/>
</dbReference>
<gene>
    <name evidence="7" type="ORF">D1639_00870</name>
</gene>
<dbReference type="AlphaFoldDB" id="A0A7C9NYJ9"/>
<protein>
    <submittedName>
        <fullName evidence="7">FAD-binding protein</fullName>
    </submittedName>
</protein>
<dbReference type="InterPro" id="IPR006311">
    <property type="entry name" value="TAT_signal"/>
</dbReference>
<dbReference type="SUPFAM" id="SSF56425">
    <property type="entry name" value="Succinate dehydrogenase/fumarate reductase flavoprotein, catalytic domain"/>
    <property type="match status" value="1"/>
</dbReference>
<dbReference type="GO" id="GO:0008202">
    <property type="term" value="P:steroid metabolic process"/>
    <property type="evidence" value="ECO:0007669"/>
    <property type="project" value="UniProtKB-ARBA"/>
</dbReference>
<dbReference type="PROSITE" id="PS51318">
    <property type="entry name" value="TAT"/>
    <property type="match status" value="1"/>
</dbReference>
<accession>A0A7C9NYJ9</accession>
<keyword evidence="3" id="KW-0274">FAD</keyword>
<keyword evidence="4" id="KW-0560">Oxidoreductase</keyword>
<proteinExistence type="predicted"/>
<dbReference type="InterPro" id="IPR003953">
    <property type="entry name" value="FAD-dep_OxRdtase_2_FAD-bd"/>
</dbReference>
<sequence length="681" mass="70598">MRRTPRQDKAPNPGRGADFVRRSDSTEPSSLDEAIVTRAVCARQRRFRPCGRKLPGGRENQWNPVMALGPKQAKPAMRETAKRATMGKGRAGEYTRAQAAGDRKERASAPERKGPPMINATMERRGFLKGIAAIGAAAGAATLAGCASPSPTANAAKGGSATTAAAASAGHSWEVAPEPIDDSSVSETIDADVVVVGAGMAGAAAFMHAAEAGASTVIIEKRDSISGRGLDFAAIDTKVQKEAGIAIDKGQLVNDLVKSSGYKADGSLLKLWADHSGPIFDRLIDMTVADGGEVVLGSGSSASAGAEDFATRTYPTDHMFGGLVEGPCALIERMMKAGEDAGGRSYFKMKAEQLLKDGDRITAVYATDPDGNTVKINAAKGVVLATGDYGNNQEMVEAWCPLAAGAEGSVYPDSTANTGDGINMAMWAGAAIQPGAHAAMIHPIFGGGALSAASYLKVNSDGVRFCNENTTLPGISNMYLTSKGHKVWAIFDSNFEEQMPKMSPLSNYNNNTAGPLTAMFSSGAADPANPPSHSEVVQYCLEDGSTVQGSTIAELAAAIDVPADALEATIARYNELVEAGVDEDFGKDIADLQPIAQGPFYASALTAKVLVIASGLNVDSQMQVLSRDGQPIGGLYAVGNAMGNFFANDYPICAPGLSHGRCLTLGALLGKAIATGNRLGE</sequence>
<feature type="compositionally biased region" description="Basic and acidic residues" evidence="5">
    <location>
        <begin position="101"/>
        <end position="114"/>
    </location>
</feature>
<dbReference type="InterPro" id="IPR019546">
    <property type="entry name" value="TAT_signal_bac_arc"/>
</dbReference>